<organism evidence="2 3">
    <name type="scientific">Muricoccus roseus</name>
    <dbReference type="NCBI Taxonomy" id="198092"/>
    <lineage>
        <taxon>Bacteria</taxon>
        <taxon>Pseudomonadati</taxon>
        <taxon>Pseudomonadota</taxon>
        <taxon>Alphaproteobacteria</taxon>
        <taxon>Acetobacterales</taxon>
        <taxon>Roseomonadaceae</taxon>
        <taxon>Muricoccus</taxon>
    </lineage>
</organism>
<proteinExistence type="predicted"/>
<feature type="domain" description="GP-PDE" evidence="1">
    <location>
        <begin position="2"/>
        <end position="241"/>
    </location>
</feature>
<dbReference type="PROSITE" id="PS51704">
    <property type="entry name" value="GP_PDE"/>
    <property type="match status" value="1"/>
</dbReference>
<dbReference type="GO" id="GO:0006629">
    <property type="term" value="P:lipid metabolic process"/>
    <property type="evidence" value="ECO:0007669"/>
    <property type="project" value="InterPro"/>
</dbReference>
<protein>
    <submittedName>
        <fullName evidence="2">Glycerophosphoryl diester phosphodiesterase</fullName>
    </submittedName>
</protein>
<dbReference type="PANTHER" id="PTHR46211">
    <property type="entry name" value="GLYCEROPHOSPHORYL DIESTER PHOSPHODIESTERASE"/>
    <property type="match status" value="1"/>
</dbReference>
<dbReference type="STRING" id="198092.SAMN02745194_01332"/>
<sequence>MTEIIAHRGGAILWPENSMMAFRQAIAAGVDAVECDVHLSADGEAMVMHDATLDRTSNARGPIGERSAAELAAVKLISAGGESLPRLEDVLALVAESEVGLQVEVKANWQGRPDFDLLARVLAELDRFGLRGRTEVIVFEAEIAAAAVQAGGLRNVAWLFMPVMVRRLGVDGVAAVARRAGVSMVETHETAMDAAMLGTLRGAGLRVAAWGANHEPSIRRMLSLGVDAIATDDPVLALSLRGSGRSDGAGG</sequence>
<dbReference type="SUPFAM" id="SSF51695">
    <property type="entry name" value="PLC-like phosphodiesterases"/>
    <property type="match status" value="1"/>
</dbReference>
<dbReference type="InterPro" id="IPR030395">
    <property type="entry name" value="GP_PDE_dom"/>
</dbReference>
<accession>A0A1M6EYR8</accession>
<dbReference type="InterPro" id="IPR017946">
    <property type="entry name" value="PLC-like_Pdiesterase_TIM-brl"/>
</dbReference>
<dbReference type="Pfam" id="PF03009">
    <property type="entry name" value="GDPD"/>
    <property type="match status" value="1"/>
</dbReference>
<name>A0A1M6EYR8_9PROT</name>
<keyword evidence="3" id="KW-1185">Reference proteome</keyword>
<dbReference type="Proteomes" id="UP000184387">
    <property type="component" value="Unassembled WGS sequence"/>
</dbReference>
<reference evidence="2 3" key="1">
    <citation type="submission" date="2016-11" db="EMBL/GenBank/DDBJ databases">
        <authorList>
            <person name="Jaros S."/>
            <person name="Januszkiewicz K."/>
            <person name="Wedrychowicz H."/>
        </authorList>
    </citation>
    <scope>NUCLEOTIDE SEQUENCE [LARGE SCALE GENOMIC DNA]</scope>
    <source>
        <strain evidence="2 3">DSM 14916</strain>
    </source>
</reference>
<evidence type="ECO:0000313" key="2">
    <source>
        <dbReference type="EMBL" id="SHI90562.1"/>
    </source>
</evidence>
<evidence type="ECO:0000259" key="1">
    <source>
        <dbReference type="PROSITE" id="PS51704"/>
    </source>
</evidence>
<dbReference type="RefSeq" id="WP_073132856.1">
    <property type="nucleotide sequence ID" value="NZ_FQZF01000006.1"/>
</dbReference>
<evidence type="ECO:0000313" key="3">
    <source>
        <dbReference type="Proteomes" id="UP000184387"/>
    </source>
</evidence>
<dbReference type="EMBL" id="FQZF01000006">
    <property type="protein sequence ID" value="SHI90562.1"/>
    <property type="molecule type" value="Genomic_DNA"/>
</dbReference>
<dbReference type="Gene3D" id="3.20.20.190">
    <property type="entry name" value="Phosphatidylinositol (PI) phosphodiesterase"/>
    <property type="match status" value="1"/>
</dbReference>
<dbReference type="OrthoDB" id="9787897at2"/>
<dbReference type="PROSITE" id="PS50007">
    <property type="entry name" value="PIPLC_X_DOMAIN"/>
    <property type="match status" value="1"/>
</dbReference>
<dbReference type="GO" id="GO:0008081">
    <property type="term" value="F:phosphoric diester hydrolase activity"/>
    <property type="evidence" value="ECO:0007669"/>
    <property type="project" value="InterPro"/>
</dbReference>
<dbReference type="AlphaFoldDB" id="A0A1M6EYR8"/>
<gene>
    <name evidence="2" type="ORF">SAMN02745194_01332</name>
</gene>
<dbReference type="PANTHER" id="PTHR46211:SF1">
    <property type="entry name" value="GLYCEROPHOSPHODIESTER PHOSPHODIESTERASE, CYTOPLASMIC"/>
    <property type="match status" value="1"/>
</dbReference>